<dbReference type="PROSITE" id="PS50110">
    <property type="entry name" value="RESPONSE_REGULATORY"/>
    <property type="match status" value="1"/>
</dbReference>
<dbReference type="Gene3D" id="1.10.10.60">
    <property type="entry name" value="Homeodomain-like"/>
    <property type="match status" value="1"/>
</dbReference>
<accession>A0A1L3LZE8</accession>
<keyword evidence="6" id="KW-0804">Transcription</keyword>
<dbReference type="Pfam" id="PF00072">
    <property type="entry name" value="Response_reg"/>
    <property type="match status" value="1"/>
</dbReference>
<reference evidence="7 8" key="1">
    <citation type="submission" date="2015-10" db="EMBL/GenBank/DDBJ databases">
        <title>Genomic differences between typical nodule nitrogen-fixing rhizobial strains and those coming from bean seeds.</title>
        <authorList>
            <person name="Peralta H."/>
            <person name="Aguilar-Vera A."/>
            <person name="Diaz R."/>
            <person name="Mora Y."/>
            <person name="Martinez-Batallar G."/>
            <person name="Salazar E."/>
            <person name="Vargas-Lagunas C."/>
            <person name="Encarnacion S."/>
            <person name="Girard L."/>
            <person name="Mora J."/>
        </authorList>
    </citation>
    <scope>NUCLEOTIDE SEQUENCE [LARGE SCALE GENOMIC DNA]</scope>
    <source>
        <strain evidence="7 8">CFNEI 73</strain>
        <plasmid evidence="7 8">C</plasmid>
    </source>
</reference>
<dbReference type="Proteomes" id="UP000182306">
    <property type="component" value="Plasmid C"/>
</dbReference>
<evidence type="ECO:0000313" key="8">
    <source>
        <dbReference type="Proteomes" id="UP000182306"/>
    </source>
</evidence>
<evidence type="ECO:0000313" key="7">
    <source>
        <dbReference type="EMBL" id="APG95475.1"/>
    </source>
</evidence>
<evidence type="ECO:0000256" key="5">
    <source>
        <dbReference type="ARBA" id="ARBA00023159"/>
    </source>
</evidence>
<organism evidence="7 8">
    <name type="scientific">Sinorhizobium americanum</name>
    <dbReference type="NCBI Taxonomy" id="194963"/>
    <lineage>
        <taxon>Bacteria</taxon>
        <taxon>Pseudomonadati</taxon>
        <taxon>Pseudomonadota</taxon>
        <taxon>Alphaproteobacteria</taxon>
        <taxon>Hyphomicrobiales</taxon>
        <taxon>Rhizobiaceae</taxon>
        <taxon>Sinorhizobium/Ensifer group</taxon>
        <taxon>Sinorhizobium</taxon>
    </lineage>
</organism>
<dbReference type="PRINTS" id="PR01590">
    <property type="entry name" value="HTHFIS"/>
</dbReference>
<dbReference type="Pfam" id="PF00158">
    <property type="entry name" value="Sigma54_activat"/>
    <property type="match status" value="1"/>
</dbReference>
<dbReference type="CDD" id="cd00009">
    <property type="entry name" value="AAA"/>
    <property type="match status" value="1"/>
</dbReference>
<dbReference type="Gene3D" id="1.10.8.60">
    <property type="match status" value="1"/>
</dbReference>
<keyword evidence="1" id="KW-0547">Nucleotide-binding</keyword>
<evidence type="ECO:0000256" key="1">
    <source>
        <dbReference type="ARBA" id="ARBA00022741"/>
    </source>
</evidence>
<keyword evidence="5" id="KW-0010">Activator</keyword>
<dbReference type="Pfam" id="PF02954">
    <property type="entry name" value="HTH_8"/>
    <property type="match status" value="1"/>
</dbReference>
<dbReference type="InterPro" id="IPR002197">
    <property type="entry name" value="HTH_Fis"/>
</dbReference>
<geneLocation type="plasmid" evidence="7 8">
    <name>C</name>
</geneLocation>
<dbReference type="InterPro" id="IPR011006">
    <property type="entry name" value="CheY-like_superfamily"/>
</dbReference>
<keyword evidence="4" id="KW-0805">Transcription regulation</keyword>
<dbReference type="GO" id="GO:0043565">
    <property type="term" value="F:sequence-specific DNA binding"/>
    <property type="evidence" value="ECO:0007669"/>
    <property type="project" value="InterPro"/>
</dbReference>
<keyword evidence="8" id="KW-1185">Reference proteome</keyword>
<dbReference type="SMART" id="SM00382">
    <property type="entry name" value="AAA"/>
    <property type="match status" value="1"/>
</dbReference>
<dbReference type="RefSeq" id="WP_064252761.1">
    <property type="nucleotide sequence ID" value="NZ_CP013110.1"/>
</dbReference>
<dbReference type="InterPro" id="IPR001789">
    <property type="entry name" value="Sig_transdc_resp-reg_receiver"/>
</dbReference>
<protein>
    <submittedName>
        <fullName evidence="7">Fis family transcriptional regulator</fullName>
    </submittedName>
</protein>
<dbReference type="Gene3D" id="3.40.50.2300">
    <property type="match status" value="1"/>
</dbReference>
<dbReference type="SUPFAM" id="SSF46689">
    <property type="entry name" value="Homeodomain-like"/>
    <property type="match status" value="1"/>
</dbReference>
<keyword evidence="3" id="KW-0902">Two-component regulatory system</keyword>
<name>A0A1L3LZE8_9HYPH</name>
<evidence type="ECO:0000256" key="6">
    <source>
        <dbReference type="ARBA" id="ARBA00023163"/>
    </source>
</evidence>
<keyword evidence="2" id="KW-0067">ATP-binding</keyword>
<dbReference type="Gene3D" id="3.40.50.300">
    <property type="entry name" value="P-loop containing nucleotide triphosphate hydrolases"/>
    <property type="match status" value="1"/>
</dbReference>
<dbReference type="PANTHER" id="PTHR32071">
    <property type="entry name" value="TRANSCRIPTIONAL REGULATORY PROTEIN"/>
    <property type="match status" value="1"/>
</dbReference>
<dbReference type="Pfam" id="PF25601">
    <property type="entry name" value="AAA_lid_14"/>
    <property type="match status" value="1"/>
</dbReference>
<dbReference type="InterPro" id="IPR003593">
    <property type="entry name" value="AAA+_ATPase"/>
</dbReference>
<gene>
    <name evidence="7" type="ORF">SAMCFNEI73_pC1771</name>
</gene>
<dbReference type="InterPro" id="IPR002078">
    <property type="entry name" value="Sigma_54_int"/>
</dbReference>
<dbReference type="PROSITE" id="PS50045">
    <property type="entry name" value="SIGMA54_INTERACT_4"/>
    <property type="match status" value="1"/>
</dbReference>
<dbReference type="GO" id="GO:0000160">
    <property type="term" value="P:phosphorelay signal transduction system"/>
    <property type="evidence" value="ECO:0007669"/>
    <property type="project" value="UniProtKB-KW"/>
</dbReference>
<evidence type="ECO:0000256" key="3">
    <source>
        <dbReference type="ARBA" id="ARBA00023012"/>
    </source>
</evidence>
<dbReference type="GO" id="GO:0005524">
    <property type="term" value="F:ATP binding"/>
    <property type="evidence" value="ECO:0007669"/>
    <property type="project" value="UniProtKB-KW"/>
</dbReference>
<proteinExistence type="predicted"/>
<evidence type="ECO:0000256" key="2">
    <source>
        <dbReference type="ARBA" id="ARBA00022840"/>
    </source>
</evidence>
<dbReference type="InterPro" id="IPR058031">
    <property type="entry name" value="AAA_lid_NorR"/>
</dbReference>
<dbReference type="SUPFAM" id="SSF52172">
    <property type="entry name" value="CheY-like"/>
    <property type="match status" value="1"/>
</dbReference>
<dbReference type="FunFam" id="3.40.50.300:FF:000006">
    <property type="entry name" value="DNA-binding transcriptional regulator NtrC"/>
    <property type="match status" value="1"/>
</dbReference>
<dbReference type="SUPFAM" id="SSF52540">
    <property type="entry name" value="P-loop containing nucleoside triphosphate hydrolases"/>
    <property type="match status" value="1"/>
</dbReference>
<dbReference type="EMBL" id="CP013110">
    <property type="protein sequence ID" value="APG95475.1"/>
    <property type="molecule type" value="Genomic_DNA"/>
</dbReference>
<dbReference type="OrthoDB" id="9762726at2"/>
<sequence length="442" mass="49320">MQHNAGRIGLLEDDPIMGESLVQRLSLEGHKVQWWTRGEQALRELSAHVGDFDLVICDIRLPDMNGEDVFRQSCCESSTPFLFMSGYGDIDQAVRLMRSGAVDFITKPFEMATLLDRIASSLRSSPRDSLEGELGISASMRHVEMVLRRYAAHTLPVLIQGETGTGKEICARFLHQVSGRASSPFMAVNCAAIPGELLESELFGHERGAFTGANQLHRGYAERAGDGILFLDEIGDMPIPLQTKLLRLIEDGHFHRLGSEKPIPFKARIVCATHQNVESEPGRFRQDLYFRLSALPVAILPLRERPEDILWLAQRFLDEITEARDTPVRGISALAEDVMLEHQWPGNARELRNRLERAAALSENTLLMPIDLFPDKRAGHVAGSVATLSEARDAAERRQILRVLSMTNGQISEAARYLGVSRTTLWEKMTRFGIEGGARSEN</sequence>
<dbReference type="AlphaFoldDB" id="A0A1L3LZE8"/>
<dbReference type="SMART" id="SM00448">
    <property type="entry name" value="REC"/>
    <property type="match status" value="1"/>
</dbReference>
<keyword evidence="7" id="KW-0614">Plasmid</keyword>
<dbReference type="InterPro" id="IPR027417">
    <property type="entry name" value="P-loop_NTPase"/>
</dbReference>
<dbReference type="GO" id="GO:0006355">
    <property type="term" value="P:regulation of DNA-templated transcription"/>
    <property type="evidence" value="ECO:0007669"/>
    <property type="project" value="InterPro"/>
</dbReference>
<dbReference type="KEGG" id="same:SAMCFNEI73_pC1771"/>
<dbReference type="InterPro" id="IPR009057">
    <property type="entry name" value="Homeodomain-like_sf"/>
</dbReference>
<evidence type="ECO:0000256" key="4">
    <source>
        <dbReference type="ARBA" id="ARBA00023015"/>
    </source>
</evidence>